<evidence type="ECO:0000256" key="5">
    <source>
        <dbReference type="ARBA" id="ARBA00022801"/>
    </source>
</evidence>
<dbReference type="GO" id="GO:0003964">
    <property type="term" value="F:RNA-directed DNA polymerase activity"/>
    <property type="evidence" value="ECO:0007669"/>
    <property type="project" value="UniProtKB-KW"/>
</dbReference>
<evidence type="ECO:0000256" key="2">
    <source>
        <dbReference type="ARBA" id="ARBA00022695"/>
    </source>
</evidence>
<name>A0A183SPE7_SCHSO</name>
<dbReference type="InterPro" id="IPR050951">
    <property type="entry name" value="Retrovirus_Pol_polyprotein"/>
</dbReference>
<keyword evidence="5" id="KW-0378">Hydrolase</keyword>
<dbReference type="SUPFAM" id="SSF56672">
    <property type="entry name" value="DNA/RNA polymerases"/>
    <property type="match status" value="1"/>
</dbReference>
<dbReference type="Proteomes" id="UP000275846">
    <property type="component" value="Unassembled WGS sequence"/>
</dbReference>
<gene>
    <name evidence="8" type="ORF">SSLN_LOCUS6095</name>
</gene>
<proteinExistence type="predicted"/>
<dbReference type="WBParaSite" id="SSLN_0000629001-mRNA-1">
    <property type="protein sequence ID" value="SSLN_0000629001-mRNA-1"/>
    <property type="gene ID" value="SSLN_0000629001"/>
</dbReference>
<keyword evidence="9" id="KW-1185">Reference proteome</keyword>
<organism evidence="10">
    <name type="scientific">Schistocephalus solidus</name>
    <name type="common">Tapeworm</name>
    <dbReference type="NCBI Taxonomy" id="70667"/>
    <lineage>
        <taxon>Eukaryota</taxon>
        <taxon>Metazoa</taxon>
        <taxon>Spiralia</taxon>
        <taxon>Lophotrochozoa</taxon>
        <taxon>Platyhelminthes</taxon>
        <taxon>Cestoda</taxon>
        <taxon>Eucestoda</taxon>
        <taxon>Diphyllobothriidea</taxon>
        <taxon>Diphyllobothriidae</taxon>
        <taxon>Schistocephalus</taxon>
    </lineage>
</organism>
<dbReference type="AlphaFoldDB" id="A0A183SPE7"/>
<accession>A0A183SPE7</accession>
<keyword evidence="3" id="KW-0540">Nuclease</keyword>
<dbReference type="GO" id="GO:0016787">
    <property type="term" value="F:hydrolase activity"/>
    <property type="evidence" value="ECO:0007669"/>
    <property type="project" value="UniProtKB-KW"/>
</dbReference>
<protein>
    <submittedName>
        <fullName evidence="10">RT_RNaseH domain-containing protein</fullName>
    </submittedName>
</protein>
<reference evidence="8 9" key="2">
    <citation type="submission" date="2018-11" db="EMBL/GenBank/DDBJ databases">
        <authorList>
            <consortium name="Pathogen Informatics"/>
        </authorList>
    </citation>
    <scope>NUCLEOTIDE SEQUENCE [LARGE SCALE GENOMIC DNA]</scope>
    <source>
        <strain evidence="8 9">NST_G2</strain>
    </source>
</reference>
<dbReference type="InterPro" id="IPR043502">
    <property type="entry name" value="DNA/RNA_pol_sf"/>
</dbReference>
<evidence type="ECO:0000313" key="9">
    <source>
        <dbReference type="Proteomes" id="UP000275846"/>
    </source>
</evidence>
<feature type="domain" description="Reverse transcriptase RNase H-like" evidence="7">
    <location>
        <begin position="28"/>
        <end position="77"/>
    </location>
</feature>
<keyword evidence="4" id="KW-0255">Endonuclease</keyword>
<dbReference type="OrthoDB" id="6279772at2759"/>
<sequence length="194" mass="22394">MLPATPPLVHPSSKLAAVFYSLWHSFFKMLSLAVARYRTFSRELLAVYQAIRHFRYVLEGRKFAVITDHKPLVLALRATPDRYLPRDTLHLDFVSQFSCDIQHVHSKENVDIEIVCGKSRRKSPVLSDLHALRDDAAHQGERSSLRSDLHALRDDAAHQGERSSLRSNRSEQRLRTRSRYLYTHLLCHVDGLLL</sequence>
<dbReference type="STRING" id="70667.A0A183SPE7"/>
<evidence type="ECO:0000256" key="1">
    <source>
        <dbReference type="ARBA" id="ARBA00022679"/>
    </source>
</evidence>
<evidence type="ECO:0000256" key="6">
    <source>
        <dbReference type="ARBA" id="ARBA00022918"/>
    </source>
</evidence>
<dbReference type="GO" id="GO:0004519">
    <property type="term" value="F:endonuclease activity"/>
    <property type="evidence" value="ECO:0007669"/>
    <property type="project" value="UniProtKB-KW"/>
</dbReference>
<evidence type="ECO:0000313" key="10">
    <source>
        <dbReference type="WBParaSite" id="SSLN_0000629001-mRNA-1"/>
    </source>
</evidence>
<keyword evidence="2" id="KW-0548">Nucleotidyltransferase</keyword>
<dbReference type="PANTHER" id="PTHR37984:SF5">
    <property type="entry name" value="PROTEIN NYNRIN-LIKE"/>
    <property type="match status" value="1"/>
</dbReference>
<keyword evidence="6" id="KW-0695">RNA-directed DNA polymerase</keyword>
<evidence type="ECO:0000313" key="8">
    <source>
        <dbReference type="EMBL" id="VDL92480.1"/>
    </source>
</evidence>
<keyword evidence="1" id="KW-0808">Transferase</keyword>
<dbReference type="EMBL" id="UYSU01033537">
    <property type="protein sequence ID" value="VDL92480.1"/>
    <property type="molecule type" value="Genomic_DNA"/>
</dbReference>
<reference evidence="10" key="1">
    <citation type="submission" date="2016-06" db="UniProtKB">
        <authorList>
            <consortium name="WormBaseParasite"/>
        </authorList>
    </citation>
    <scope>IDENTIFICATION</scope>
</reference>
<dbReference type="InterPro" id="IPR041373">
    <property type="entry name" value="RT_RNaseH"/>
</dbReference>
<evidence type="ECO:0000256" key="3">
    <source>
        <dbReference type="ARBA" id="ARBA00022722"/>
    </source>
</evidence>
<dbReference type="Pfam" id="PF17917">
    <property type="entry name" value="RT_RNaseH"/>
    <property type="match status" value="1"/>
</dbReference>
<evidence type="ECO:0000259" key="7">
    <source>
        <dbReference type="Pfam" id="PF17917"/>
    </source>
</evidence>
<evidence type="ECO:0000256" key="4">
    <source>
        <dbReference type="ARBA" id="ARBA00022759"/>
    </source>
</evidence>
<dbReference type="PANTHER" id="PTHR37984">
    <property type="entry name" value="PROTEIN CBG26694"/>
    <property type="match status" value="1"/>
</dbReference>